<gene>
    <name evidence="2" type="ORF">F8388_013948</name>
</gene>
<dbReference type="AlphaFoldDB" id="A0A7J6F845"/>
<dbReference type="PANTHER" id="PTHR36346">
    <property type="entry name" value="EXPRESSED PROTEIN"/>
    <property type="match status" value="1"/>
</dbReference>
<feature type="compositionally biased region" description="Low complexity" evidence="1">
    <location>
        <begin position="51"/>
        <end position="61"/>
    </location>
</feature>
<proteinExistence type="predicted"/>
<dbReference type="Proteomes" id="UP000525078">
    <property type="component" value="Unassembled WGS sequence"/>
</dbReference>
<evidence type="ECO:0000313" key="3">
    <source>
        <dbReference type="Proteomes" id="UP000525078"/>
    </source>
</evidence>
<evidence type="ECO:0000313" key="2">
    <source>
        <dbReference type="EMBL" id="KAF4366883.1"/>
    </source>
</evidence>
<dbReference type="EMBL" id="JAATIP010000146">
    <property type="protein sequence ID" value="KAF4366883.1"/>
    <property type="molecule type" value="Genomic_DNA"/>
</dbReference>
<accession>A0A7J6F845</accession>
<feature type="region of interest" description="Disordered" evidence="1">
    <location>
        <begin position="31"/>
        <end position="64"/>
    </location>
</feature>
<feature type="compositionally biased region" description="Basic and acidic residues" evidence="1">
    <location>
        <begin position="34"/>
        <end position="49"/>
    </location>
</feature>
<name>A0A7J6F845_CANSA</name>
<reference evidence="2 3" key="1">
    <citation type="journal article" date="2020" name="bioRxiv">
        <title>Sequence and annotation of 42 cannabis genomes reveals extensive copy number variation in cannabinoid synthesis and pathogen resistance genes.</title>
        <authorList>
            <person name="Mckernan K.J."/>
            <person name="Helbert Y."/>
            <person name="Kane L.T."/>
            <person name="Ebling H."/>
            <person name="Zhang L."/>
            <person name="Liu B."/>
            <person name="Eaton Z."/>
            <person name="Mclaughlin S."/>
            <person name="Kingan S."/>
            <person name="Baybayan P."/>
            <person name="Concepcion G."/>
            <person name="Jordan M."/>
            <person name="Riva A."/>
            <person name="Barbazuk W."/>
            <person name="Harkins T."/>
        </authorList>
    </citation>
    <scope>NUCLEOTIDE SEQUENCE [LARGE SCALE GENOMIC DNA]</scope>
    <source>
        <strain evidence="3">cv. Jamaican Lion 4</strain>
        <tissue evidence="2">Leaf</tissue>
    </source>
</reference>
<dbReference type="PANTHER" id="PTHR36346:SF2">
    <property type="entry name" value="EXPRESSED PROTEIN"/>
    <property type="match status" value="1"/>
</dbReference>
<evidence type="ECO:0000256" key="1">
    <source>
        <dbReference type="SAM" id="MobiDB-lite"/>
    </source>
</evidence>
<comment type="caution">
    <text evidence="2">The sequence shown here is derived from an EMBL/GenBank/DDBJ whole genome shotgun (WGS) entry which is preliminary data.</text>
</comment>
<sequence>MSAVVEMCMNELGKLGQKVGAAGKRRLVFLPSKPKQDENQHESQNEENIKAAAASSSYSSSTLSEDTVFLLMDRFAPV</sequence>
<organism evidence="2 3">
    <name type="scientific">Cannabis sativa</name>
    <name type="common">Hemp</name>
    <name type="synonym">Marijuana</name>
    <dbReference type="NCBI Taxonomy" id="3483"/>
    <lineage>
        <taxon>Eukaryota</taxon>
        <taxon>Viridiplantae</taxon>
        <taxon>Streptophyta</taxon>
        <taxon>Embryophyta</taxon>
        <taxon>Tracheophyta</taxon>
        <taxon>Spermatophyta</taxon>
        <taxon>Magnoliopsida</taxon>
        <taxon>eudicotyledons</taxon>
        <taxon>Gunneridae</taxon>
        <taxon>Pentapetalae</taxon>
        <taxon>rosids</taxon>
        <taxon>fabids</taxon>
        <taxon>Rosales</taxon>
        <taxon>Cannabaceae</taxon>
        <taxon>Cannabis</taxon>
    </lineage>
</organism>
<protein>
    <submittedName>
        <fullName evidence="2">Uncharacterized protein</fullName>
    </submittedName>
</protein>